<accession>A0A0F9GRN7</accession>
<gene>
    <name evidence="1" type="ORF">LCGC14_1794190</name>
</gene>
<name>A0A0F9GRN7_9ZZZZ</name>
<dbReference type="EMBL" id="LAZR01017192">
    <property type="protein sequence ID" value="KKM01460.1"/>
    <property type="molecule type" value="Genomic_DNA"/>
</dbReference>
<proteinExistence type="predicted"/>
<sequence>MQNDNFEKEDITNDENSFLNLFEKNDEKFVEYRRKWEEWPVIYNIEDFPLFIDIEVTNKCNLKCPFCSTTISGNKNKKGFIKKIFMSISLFGYG</sequence>
<dbReference type="InterPro" id="IPR058240">
    <property type="entry name" value="rSAM_sf"/>
</dbReference>
<comment type="caution">
    <text evidence="1">The sequence shown here is derived from an EMBL/GenBank/DDBJ whole genome shotgun (WGS) entry which is preliminary data.</text>
</comment>
<reference evidence="1" key="1">
    <citation type="journal article" date="2015" name="Nature">
        <title>Complex archaea that bridge the gap between prokaryotes and eukaryotes.</title>
        <authorList>
            <person name="Spang A."/>
            <person name="Saw J.H."/>
            <person name="Jorgensen S.L."/>
            <person name="Zaremba-Niedzwiedzka K."/>
            <person name="Martijn J."/>
            <person name="Lind A.E."/>
            <person name="van Eijk R."/>
            <person name="Schleper C."/>
            <person name="Guy L."/>
            <person name="Ettema T.J."/>
        </authorList>
    </citation>
    <scope>NUCLEOTIDE SEQUENCE</scope>
</reference>
<dbReference type="InterPro" id="IPR013785">
    <property type="entry name" value="Aldolase_TIM"/>
</dbReference>
<evidence type="ECO:0000313" key="1">
    <source>
        <dbReference type="EMBL" id="KKM01460.1"/>
    </source>
</evidence>
<evidence type="ECO:0008006" key="2">
    <source>
        <dbReference type="Google" id="ProtNLM"/>
    </source>
</evidence>
<protein>
    <recommendedName>
        <fullName evidence="2">Radical SAM core domain-containing protein</fullName>
    </recommendedName>
</protein>
<dbReference type="SUPFAM" id="SSF102114">
    <property type="entry name" value="Radical SAM enzymes"/>
    <property type="match status" value="1"/>
</dbReference>
<organism evidence="1">
    <name type="scientific">marine sediment metagenome</name>
    <dbReference type="NCBI Taxonomy" id="412755"/>
    <lineage>
        <taxon>unclassified sequences</taxon>
        <taxon>metagenomes</taxon>
        <taxon>ecological metagenomes</taxon>
    </lineage>
</organism>
<dbReference type="AlphaFoldDB" id="A0A0F9GRN7"/>
<dbReference type="Gene3D" id="3.20.20.70">
    <property type="entry name" value="Aldolase class I"/>
    <property type="match status" value="1"/>
</dbReference>